<dbReference type="Proteomes" id="UP000543030">
    <property type="component" value="Unassembled WGS sequence"/>
</dbReference>
<comment type="caution">
    <text evidence="4">The sequence shown here is derived from an EMBL/GenBank/DDBJ whole genome shotgun (WGS) entry which is preliminary data.</text>
</comment>
<dbReference type="RefSeq" id="WP_184103608.1">
    <property type="nucleotide sequence ID" value="NZ_JACHHN010000013.1"/>
</dbReference>
<protein>
    <recommendedName>
        <fullName evidence="1">Acid phosphatase</fullName>
        <ecNumber evidence="1">3.1.3.2</ecNumber>
    </recommendedName>
</protein>
<dbReference type="GO" id="GO:0003993">
    <property type="term" value="F:acid phosphatase activity"/>
    <property type="evidence" value="ECO:0007669"/>
    <property type="project" value="UniProtKB-EC"/>
</dbReference>
<feature type="signal peptide" evidence="2">
    <location>
        <begin position="1"/>
        <end position="24"/>
    </location>
</feature>
<dbReference type="Pfam" id="PF01569">
    <property type="entry name" value="PAP2"/>
    <property type="match status" value="1"/>
</dbReference>
<dbReference type="EC" id="3.1.3.2" evidence="1"/>
<organism evidence="4 5">
    <name type="scientific">Silvimonas terrae</name>
    <dbReference type="NCBI Taxonomy" id="300266"/>
    <lineage>
        <taxon>Bacteria</taxon>
        <taxon>Pseudomonadati</taxon>
        <taxon>Pseudomonadota</taxon>
        <taxon>Betaproteobacteria</taxon>
        <taxon>Neisseriales</taxon>
        <taxon>Chitinibacteraceae</taxon>
        <taxon>Silvimonas</taxon>
    </lineage>
</organism>
<evidence type="ECO:0000259" key="3">
    <source>
        <dbReference type="SMART" id="SM00014"/>
    </source>
</evidence>
<dbReference type="InterPro" id="IPR036938">
    <property type="entry name" value="PAP2/HPO_sf"/>
</dbReference>
<proteinExistence type="inferred from homology"/>
<feature type="chain" id="PRO_5032941384" description="Acid phosphatase" evidence="2">
    <location>
        <begin position="25"/>
        <end position="244"/>
    </location>
</feature>
<evidence type="ECO:0000256" key="2">
    <source>
        <dbReference type="SAM" id="SignalP"/>
    </source>
</evidence>
<evidence type="ECO:0000256" key="1">
    <source>
        <dbReference type="PIRNR" id="PIRNR000897"/>
    </source>
</evidence>
<comment type="similarity">
    <text evidence="1">Belongs to the class A bacterial acid phosphatase family.</text>
</comment>
<dbReference type="PRINTS" id="PR00483">
    <property type="entry name" value="BACPHPHTASE"/>
</dbReference>
<evidence type="ECO:0000313" key="4">
    <source>
        <dbReference type="EMBL" id="MBB5193680.1"/>
    </source>
</evidence>
<comment type="catalytic activity">
    <reaction evidence="1">
        <text>a phosphate monoester + H2O = an alcohol + phosphate</text>
        <dbReference type="Rhea" id="RHEA:15017"/>
        <dbReference type="ChEBI" id="CHEBI:15377"/>
        <dbReference type="ChEBI" id="CHEBI:30879"/>
        <dbReference type="ChEBI" id="CHEBI:43474"/>
        <dbReference type="ChEBI" id="CHEBI:67140"/>
        <dbReference type="EC" id="3.1.3.2"/>
    </reaction>
</comment>
<dbReference type="AlphaFoldDB" id="A0A840RMG5"/>
<dbReference type="InterPro" id="IPR000326">
    <property type="entry name" value="PAP2/HPO"/>
</dbReference>
<reference evidence="4 5" key="1">
    <citation type="submission" date="2020-08" db="EMBL/GenBank/DDBJ databases">
        <title>Genomic Encyclopedia of Type Strains, Phase IV (KMG-IV): sequencing the most valuable type-strain genomes for metagenomic binning, comparative biology and taxonomic classification.</title>
        <authorList>
            <person name="Goeker M."/>
        </authorList>
    </citation>
    <scope>NUCLEOTIDE SEQUENCE [LARGE SCALE GENOMIC DNA]</scope>
    <source>
        <strain evidence="4 5">DSM 18233</strain>
    </source>
</reference>
<accession>A0A840RMG5</accession>
<gene>
    <name evidence="4" type="ORF">HNQ50_004440</name>
</gene>
<evidence type="ECO:0000313" key="5">
    <source>
        <dbReference type="Proteomes" id="UP000543030"/>
    </source>
</evidence>
<sequence>MLQFFKQLVVPVTVLLLATTPTWAADATYLGSTSPDLVQLLPPPPALGTPAGDADLQQVLLWQKNRTDAQLKLADADTHKSVFRFNDVLGSAFDADKLPLTAAFFTRIAKQGAVPMKAAKAYWKRPRPYNSSTDVHPGIVTEGTSPSYPSGHATFAWLTAEMLAQMVPEKRAEIFNRADSFALGRVIGGVHYPSDIEAGKASGMLIAAAMLQNPALRADLQAATNETRKALALPALTIATQTAQ</sequence>
<keyword evidence="2" id="KW-0732">Signal</keyword>
<dbReference type="PIRSF" id="PIRSF000897">
    <property type="entry name" value="Acid_Ptase_ClsA"/>
    <property type="match status" value="1"/>
</dbReference>
<dbReference type="EMBL" id="JACHHN010000013">
    <property type="protein sequence ID" value="MBB5193680.1"/>
    <property type="molecule type" value="Genomic_DNA"/>
</dbReference>
<dbReference type="CDD" id="cd03397">
    <property type="entry name" value="PAP2_acid_phosphatase"/>
    <property type="match status" value="1"/>
</dbReference>
<dbReference type="InterPro" id="IPR001011">
    <property type="entry name" value="Acid_Pase_classA_bac"/>
</dbReference>
<keyword evidence="1 4" id="KW-0378">Hydrolase</keyword>
<dbReference type="SMART" id="SM00014">
    <property type="entry name" value="acidPPc"/>
    <property type="match status" value="1"/>
</dbReference>
<dbReference type="SUPFAM" id="SSF48317">
    <property type="entry name" value="Acid phosphatase/Vanadium-dependent haloperoxidase"/>
    <property type="match status" value="1"/>
</dbReference>
<keyword evidence="5" id="KW-1185">Reference proteome</keyword>
<dbReference type="GO" id="GO:0030288">
    <property type="term" value="C:outer membrane-bounded periplasmic space"/>
    <property type="evidence" value="ECO:0007669"/>
    <property type="project" value="InterPro"/>
</dbReference>
<dbReference type="Gene3D" id="1.20.144.10">
    <property type="entry name" value="Phosphatidic acid phosphatase type 2/haloperoxidase"/>
    <property type="match status" value="1"/>
</dbReference>
<name>A0A840RMG5_9NEIS</name>
<feature type="domain" description="Phosphatidic acid phosphatase type 2/haloperoxidase" evidence="3">
    <location>
        <begin position="98"/>
        <end position="211"/>
    </location>
</feature>